<dbReference type="GeneID" id="6009520"/>
<sequence>MSRKHLKTAAKSSFWKGDLDVVDQIVVVAQPDPLPHDKHPRNWSRPRKLFIAFLTCNLLVAAGVQRQIQNELASSRFLATLGMGLVNLGIAIGSLIGAPLSSLIGRRLTYILSAVCFTAFTAGSSFSSSITTLLVFRFIAAFFGATAFPNYVLTLADLFTPEDKTPILAIALTVTCSTPTFGPIPGSYLGSLAPWPWTFALSAFWAGILAVILLFIPETDLNVIRRYHRKLKEGKSTWEVLRPQLVTKNTWQKLLTPLTLLILEPIILWTALYHAFIYGLFFILLQAIPFIYQRNYQFTPGNIGLVFLAPWIGNLIGAILYFGLLQPYHAHQTRRLQSRNTKSLSQDPLAYVQVALKPEARLPGLLGGVAFLSSGLLWFALTSDRPQLHFMVPISSGLFMGIGMPLYILSLFAYQTELYPSLANSVLITNLFIRAFFAAFCPSFGLHIYEELGAQKGGLVLFGVSLLGLPMGAVLWMCGGRVRKMSKRAAQDEAFVMRDVELDFNFGGCSRSMSCTKPRQSNLNASSLIDDFESLERLQSKPNRSYIPSKTPLYELDDDEDEDFRDSSVRYSRRLPPHTPTTLPELRRSLDAGTITPGGVVTRHHEDETNNSLGLNATATAVNLDLELVSGATGRTSSSLELVQEIPRTSRTRDGITGS</sequence>
<feature type="transmembrane region" description="Helical" evidence="7">
    <location>
        <begin position="393"/>
        <end position="414"/>
    </location>
</feature>
<feature type="transmembrane region" description="Helical" evidence="7">
    <location>
        <begin position="426"/>
        <end position="446"/>
    </location>
</feature>
<feature type="transmembrane region" description="Helical" evidence="7">
    <location>
        <begin position="108"/>
        <end position="128"/>
    </location>
</feature>
<dbReference type="InParanoid" id="A8NEH7"/>
<keyword evidence="10" id="KW-1185">Reference proteome</keyword>
<feature type="transmembrane region" description="Helical" evidence="7">
    <location>
        <begin position="196"/>
        <end position="216"/>
    </location>
</feature>
<dbReference type="InterPro" id="IPR020846">
    <property type="entry name" value="MFS_dom"/>
</dbReference>
<proteinExistence type="predicted"/>
<dbReference type="InterPro" id="IPR036259">
    <property type="entry name" value="MFS_trans_sf"/>
</dbReference>
<evidence type="ECO:0000256" key="7">
    <source>
        <dbReference type="SAM" id="Phobius"/>
    </source>
</evidence>
<dbReference type="GO" id="GO:0005886">
    <property type="term" value="C:plasma membrane"/>
    <property type="evidence" value="ECO:0007669"/>
    <property type="project" value="TreeGrafter"/>
</dbReference>
<dbReference type="OrthoDB" id="5376138at2759"/>
<keyword evidence="3 7" id="KW-0812">Transmembrane</keyword>
<dbReference type="EMBL" id="AACS02000002">
    <property type="protein sequence ID" value="EAU88718.2"/>
    <property type="molecule type" value="Genomic_DNA"/>
</dbReference>
<organism evidence="9 10">
    <name type="scientific">Coprinopsis cinerea (strain Okayama-7 / 130 / ATCC MYA-4618 / FGSC 9003)</name>
    <name type="common">Inky cap fungus</name>
    <name type="synonym">Hormographiella aspergillata</name>
    <dbReference type="NCBI Taxonomy" id="240176"/>
    <lineage>
        <taxon>Eukaryota</taxon>
        <taxon>Fungi</taxon>
        <taxon>Dikarya</taxon>
        <taxon>Basidiomycota</taxon>
        <taxon>Agaricomycotina</taxon>
        <taxon>Agaricomycetes</taxon>
        <taxon>Agaricomycetidae</taxon>
        <taxon>Agaricales</taxon>
        <taxon>Agaricineae</taxon>
        <taxon>Psathyrellaceae</taxon>
        <taxon>Coprinopsis</taxon>
    </lineage>
</organism>
<name>A8NEH7_COPC7</name>
<reference evidence="9 10" key="1">
    <citation type="journal article" date="2010" name="Proc. Natl. Acad. Sci. U.S.A.">
        <title>Insights into evolution of multicellular fungi from the assembled chromosomes of the mushroom Coprinopsis cinerea (Coprinus cinereus).</title>
        <authorList>
            <person name="Stajich J.E."/>
            <person name="Wilke S.K."/>
            <person name="Ahren D."/>
            <person name="Au C.H."/>
            <person name="Birren B.W."/>
            <person name="Borodovsky M."/>
            <person name="Burns C."/>
            <person name="Canback B."/>
            <person name="Casselton L.A."/>
            <person name="Cheng C.K."/>
            <person name="Deng J."/>
            <person name="Dietrich F.S."/>
            <person name="Fargo D.C."/>
            <person name="Farman M.L."/>
            <person name="Gathman A.C."/>
            <person name="Goldberg J."/>
            <person name="Guigo R."/>
            <person name="Hoegger P.J."/>
            <person name="Hooker J.B."/>
            <person name="Huggins A."/>
            <person name="James T.Y."/>
            <person name="Kamada T."/>
            <person name="Kilaru S."/>
            <person name="Kodira C."/>
            <person name="Kues U."/>
            <person name="Kupfer D."/>
            <person name="Kwan H.S."/>
            <person name="Lomsadze A."/>
            <person name="Li W."/>
            <person name="Lilly W.W."/>
            <person name="Ma L.J."/>
            <person name="Mackey A.J."/>
            <person name="Manning G."/>
            <person name="Martin F."/>
            <person name="Muraguchi H."/>
            <person name="Natvig D.O."/>
            <person name="Palmerini H."/>
            <person name="Ramesh M.A."/>
            <person name="Rehmeyer C.J."/>
            <person name="Roe B.A."/>
            <person name="Shenoy N."/>
            <person name="Stanke M."/>
            <person name="Ter-Hovhannisyan V."/>
            <person name="Tunlid A."/>
            <person name="Velagapudi R."/>
            <person name="Vision T.J."/>
            <person name="Zeng Q."/>
            <person name="Zolan M.E."/>
            <person name="Pukkila P.J."/>
        </authorList>
    </citation>
    <scope>NUCLEOTIDE SEQUENCE [LARGE SCALE GENOMIC DNA]</scope>
    <source>
        <strain evidence="10">Okayama-7 / 130 / ATCC MYA-4618 / FGSC 9003</strain>
    </source>
</reference>
<evidence type="ECO:0000256" key="6">
    <source>
        <dbReference type="SAM" id="MobiDB-lite"/>
    </source>
</evidence>
<dbReference type="PROSITE" id="PS50850">
    <property type="entry name" value="MFS"/>
    <property type="match status" value="1"/>
</dbReference>
<keyword evidence="5 7" id="KW-0472">Membrane</keyword>
<evidence type="ECO:0000256" key="3">
    <source>
        <dbReference type="ARBA" id="ARBA00022692"/>
    </source>
</evidence>
<evidence type="ECO:0000313" key="10">
    <source>
        <dbReference type="Proteomes" id="UP000001861"/>
    </source>
</evidence>
<dbReference type="VEuPathDB" id="FungiDB:CC1G_01091"/>
<evidence type="ECO:0000259" key="8">
    <source>
        <dbReference type="PROSITE" id="PS50850"/>
    </source>
</evidence>
<dbReference type="Gene3D" id="1.20.1250.20">
    <property type="entry name" value="MFS general substrate transporter like domains"/>
    <property type="match status" value="1"/>
</dbReference>
<feature type="transmembrane region" description="Helical" evidence="7">
    <location>
        <begin position="165"/>
        <end position="184"/>
    </location>
</feature>
<feature type="transmembrane region" description="Helical" evidence="7">
    <location>
        <begin position="134"/>
        <end position="153"/>
    </location>
</feature>
<evidence type="ECO:0000313" key="9">
    <source>
        <dbReference type="EMBL" id="EAU88718.2"/>
    </source>
</evidence>
<evidence type="ECO:0000256" key="4">
    <source>
        <dbReference type="ARBA" id="ARBA00022989"/>
    </source>
</evidence>
<dbReference type="PANTHER" id="PTHR23502">
    <property type="entry name" value="MAJOR FACILITATOR SUPERFAMILY"/>
    <property type="match status" value="1"/>
</dbReference>
<dbReference type="InterPro" id="IPR011701">
    <property type="entry name" value="MFS"/>
</dbReference>
<dbReference type="Proteomes" id="UP000001861">
    <property type="component" value="Unassembled WGS sequence"/>
</dbReference>
<keyword evidence="4 7" id="KW-1133">Transmembrane helix</keyword>
<feature type="transmembrane region" description="Helical" evidence="7">
    <location>
        <begin position="458"/>
        <end position="478"/>
    </location>
</feature>
<evidence type="ECO:0000256" key="2">
    <source>
        <dbReference type="ARBA" id="ARBA00022448"/>
    </source>
</evidence>
<dbReference type="SUPFAM" id="SSF103473">
    <property type="entry name" value="MFS general substrate transporter"/>
    <property type="match status" value="1"/>
</dbReference>
<dbReference type="RefSeq" id="XP_001833029.2">
    <property type="nucleotide sequence ID" value="XM_001832977.2"/>
</dbReference>
<protein>
    <submittedName>
        <fullName evidence="9">MFS multidrug transporter</fullName>
    </submittedName>
</protein>
<keyword evidence="2" id="KW-0813">Transport</keyword>
<comment type="caution">
    <text evidence="9">The sequence shown here is derived from an EMBL/GenBank/DDBJ whole genome shotgun (WGS) entry which is preliminary data.</text>
</comment>
<feature type="compositionally biased region" description="Acidic residues" evidence="6">
    <location>
        <begin position="555"/>
        <end position="564"/>
    </location>
</feature>
<accession>A8NEH7</accession>
<dbReference type="KEGG" id="cci:CC1G_01091"/>
<evidence type="ECO:0000256" key="5">
    <source>
        <dbReference type="ARBA" id="ARBA00023136"/>
    </source>
</evidence>
<evidence type="ECO:0000256" key="1">
    <source>
        <dbReference type="ARBA" id="ARBA00004141"/>
    </source>
</evidence>
<feature type="transmembrane region" description="Helical" evidence="7">
    <location>
        <begin position="49"/>
        <end position="65"/>
    </location>
</feature>
<feature type="transmembrane region" description="Helical" evidence="7">
    <location>
        <begin position="77"/>
        <end position="96"/>
    </location>
</feature>
<feature type="transmembrane region" description="Helical" evidence="7">
    <location>
        <begin position="303"/>
        <end position="325"/>
    </location>
</feature>
<feature type="transmembrane region" description="Helical" evidence="7">
    <location>
        <begin position="362"/>
        <end position="381"/>
    </location>
</feature>
<dbReference type="eggNOG" id="KOG0255">
    <property type="taxonomic scope" value="Eukaryota"/>
</dbReference>
<feature type="transmembrane region" description="Helical" evidence="7">
    <location>
        <begin position="266"/>
        <end position="291"/>
    </location>
</feature>
<gene>
    <name evidence="9" type="ORF">CC1G_01091</name>
</gene>
<dbReference type="AlphaFoldDB" id="A8NEH7"/>
<dbReference type="GO" id="GO:0022857">
    <property type="term" value="F:transmembrane transporter activity"/>
    <property type="evidence" value="ECO:0007669"/>
    <property type="project" value="InterPro"/>
</dbReference>
<feature type="domain" description="Major facilitator superfamily (MFS) profile" evidence="8">
    <location>
        <begin position="41"/>
        <end position="483"/>
    </location>
</feature>
<dbReference type="OMA" id="CPEAPRH"/>
<dbReference type="PANTHER" id="PTHR23502:SF132">
    <property type="entry name" value="POLYAMINE TRANSPORTER 2-RELATED"/>
    <property type="match status" value="1"/>
</dbReference>
<comment type="subcellular location">
    <subcellularLocation>
        <location evidence="1">Membrane</location>
        <topology evidence="1">Multi-pass membrane protein</topology>
    </subcellularLocation>
</comment>
<dbReference type="Pfam" id="PF07690">
    <property type="entry name" value="MFS_1"/>
    <property type="match status" value="1"/>
</dbReference>
<dbReference type="HOGENOM" id="CLU_416187_0_0_1"/>
<feature type="region of interest" description="Disordered" evidence="6">
    <location>
        <begin position="543"/>
        <end position="585"/>
    </location>
</feature>